<sequence length="304" mass="34170">MHTKLKWILFFLLMLTLRASAQNGMIQVPNDFDIYQSDIIHGHLDTITYYSKSVGTHRNALVYLPPGFTNTQKYPVLYLLHGIGGDEFEWLHGGHPDIIFNNLYANHQMVPMIVVMPNGRAMADDRAIGDIMAPDKIRAFAQFKKDLLLDLIPYIQTVFPVLNDPSKRAIAGLSMGGGQSLNFGLTHLDQFAWIGAFSAAPNTDKPEQLVPNAKTAKAGLKLLWLSCGNKDGLLPVTRRTHEYLLKVGVPHIYYLMDGIHDFHVWKRSLYLFSQLLFKSIDPAVLANYQKLNTEDAAKGAKIHL</sequence>
<dbReference type="InterPro" id="IPR029058">
    <property type="entry name" value="AB_hydrolase_fold"/>
</dbReference>
<dbReference type="RefSeq" id="WP_146786550.1">
    <property type="nucleotide sequence ID" value="NZ_CP042434.1"/>
</dbReference>
<dbReference type="GO" id="GO:0016747">
    <property type="term" value="F:acyltransferase activity, transferring groups other than amino-acyl groups"/>
    <property type="evidence" value="ECO:0007669"/>
    <property type="project" value="TreeGrafter"/>
</dbReference>
<dbReference type="Pfam" id="PF00756">
    <property type="entry name" value="Esterase"/>
    <property type="match status" value="1"/>
</dbReference>
<dbReference type="PANTHER" id="PTHR48098">
    <property type="entry name" value="ENTEROCHELIN ESTERASE-RELATED"/>
    <property type="match status" value="1"/>
</dbReference>
<dbReference type="InterPro" id="IPR050583">
    <property type="entry name" value="Mycobacterial_A85_antigen"/>
</dbReference>
<protein>
    <submittedName>
        <fullName evidence="2">Esterase family protein</fullName>
    </submittedName>
</protein>
<dbReference type="Proteomes" id="UP000321291">
    <property type="component" value="Chromosome"/>
</dbReference>
<feature type="signal peptide" evidence="1">
    <location>
        <begin position="1"/>
        <end position="21"/>
    </location>
</feature>
<dbReference type="InterPro" id="IPR000801">
    <property type="entry name" value="Esterase-like"/>
</dbReference>
<name>A0A5B8VPX9_9BACT</name>
<proteinExistence type="predicted"/>
<dbReference type="SUPFAM" id="SSF53474">
    <property type="entry name" value="alpha/beta-Hydrolases"/>
    <property type="match status" value="1"/>
</dbReference>
<feature type="chain" id="PRO_5022947501" evidence="1">
    <location>
        <begin position="22"/>
        <end position="304"/>
    </location>
</feature>
<dbReference type="OrthoDB" id="9803578at2"/>
<organism evidence="2 3">
    <name type="scientific">Arachidicoccus ginsenosidivorans</name>
    <dbReference type="NCBI Taxonomy" id="496057"/>
    <lineage>
        <taxon>Bacteria</taxon>
        <taxon>Pseudomonadati</taxon>
        <taxon>Bacteroidota</taxon>
        <taxon>Chitinophagia</taxon>
        <taxon>Chitinophagales</taxon>
        <taxon>Chitinophagaceae</taxon>
        <taxon>Arachidicoccus</taxon>
    </lineage>
</organism>
<evidence type="ECO:0000313" key="3">
    <source>
        <dbReference type="Proteomes" id="UP000321291"/>
    </source>
</evidence>
<keyword evidence="1" id="KW-0732">Signal</keyword>
<evidence type="ECO:0000256" key="1">
    <source>
        <dbReference type="SAM" id="SignalP"/>
    </source>
</evidence>
<dbReference type="Gene3D" id="3.40.50.1820">
    <property type="entry name" value="alpha/beta hydrolase"/>
    <property type="match status" value="1"/>
</dbReference>
<reference evidence="2 3" key="1">
    <citation type="journal article" date="2017" name="Int. J. Syst. Evol. Microbiol.">
        <title>Arachidicoccus ginsenosidivorans sp. nov., with ginsenoside-converting activity isolated from ginseng cultivating soil.</title>
        <authorList>
            <person name="Siddiqi M.Z."/>
            <person name="Aslam Z."/>
            <person name="Im W.T."/>
        </authorList>
    </citation>
    <scope>NUCLEOTIDE SEQUENCE [LARGE SCALE GENOMIC DNA]</scope>
    <source>
        <strain evidence="2 3">Gsoil 809</strain>
    </source>
</reference>
<keyword evidence="3" id="KW-1185">Reference proteome</keyword>
<accession>A0A5B8VPX9</accession>
<dbReference type="KEGG" id="agi:FSB73_20465"/>
<gene>
    <name evidence="2" type="ORF">FSB73_20465</name>
</gene>
<evidence type="ECO:0000313" key="2">
    <source>
        <dbReference type="EMBL" id="QEC73684.1"/>
    </source>
</evidence>
<dbReference type="EMBL" id="CP042434">
    <property type="protein sequence ID" value="QEC73684.1"/>
    <property type="molecule type" value="Genomic_DNA"/>
</dbReference>
<dbReference type="AlphaFoldDB" id="A0A5B8VPX9"/>
<dbReference type="PANTHER" id="PTHR48098:SF1">
    <property type="entry name" value="DIACYLGLYCEROL ACYLTRANSFERASE_MYCOLYLTRANSFERASE AG85A"/>
    <property type="match status" value="1"/>
</dbReference>